<keyword evidence="1" id="KW-0808">Transferase</keyword>
<dbReference type="SUPFAM" id="SSF110857">
    <property type="entry name" value="Gamma-glutamyl cyclotransferase-like"/>
    <property type="match status" value="1"/>
</dbReference>
<dbReference type="InterPro" id="IPR009288">
    <property type="entry name" value="AIG2-like_dom"/>
</dbReference>
<protein>
    <recommendedName>
        <fullName evidence="2">Putative gamma-glutamylcyclotransferase</fullName>
    </recommendedName>
</protein>
<dbReference type="Proteomes" id="UP000178444">
    <property type="component" value="Unassembled WGS sequence"/>
</dbReference>
<dbReference type="AlphaFoldDB" id="A0A1F8GQP3"/>
<evidence type="ECO:0000313" key="4">
    <source>
        <dbReference type="EMBL" id="OGN27693.1"/>
    </source>
</evidence>
<evidence type="ECO:0000259" key="3">
    <source>
        <dbReference type="Pfam" id="PF06094"/>
    </source>
</evidence>
<evidence type="ECO:0000256" key="1">
    <source>
        <dbReference type="ARBA" id="ARBA00022679"/>
    </source>
</evidence>
<dbReference type="Gene3D" id="3.10.490.10">
    <property type="entry name" value="Gamma-glutamyl cyclotransferase-like"/>
    <property type="match status" value="1"/>
</dbReference>
<dbReference type="PANTHER" id="PTHR31544:SF2">
    <property type="entry name" value="AIG2-LIKE PROTEIN D"/>
    <property type="match status" value="1"/>
</dbReference>
<feature type="domain" description="Gamma-glutamylcyclotransferase AIG2-like" evidence="3">
    <location>
        <begin position="4"/>
        <end position="96"/>
    </location>
</feature>
<dbReference type="CDD" id="cd06661">
    <property type="entry name" value="GGCT_like"/>
    <property type="match status" value="1"/>
</dbReference>
<dbReference type="PANTHER" id="PTHR31544">
    <property type="entry name" value="AIG2-LIKE PROTEIN D"/>
    <property type="match status" value="1"/>
</dbReference>
<dbReference type="InterPro" id="IPR013024">
    <property type="entry name" value="GGCT-like"/>
</dbReference>
<dbReference type="EMBL" id="MGKO01000008">
    <property type="protein sequence ID" value="OGN27693.1"/>
    <property type="molecule type" value="Genomic_DNA"/>
</dbReference>
<dbReference type="GO" id="GO:0016740">
    <property type="term" value="F:transferase activity"/>
    <property type="evidence" value="ECO:0007669"/>
    <property type="project" value="UniProtKB-KW"/>
</dbReference>
<sequence length="98" mass="10986">MEKLFVYGTLREPEVQKKVIGRVAAGTEDTLDDYGLSEIVIEGEKFPAAIPKIGESIAGQVIKITPEELKLIDDYETEAYKRVKATLKSKIIAWVFEL</sequence>
<evidence type="ECO:0000313" key="5">
    <source>
        <dbReference type="Proteomes" id="UP000178444"/>
    </source>
</evidence>
<accession>A0A1F8GQP3</accession>
<dbReference type="InterPro" id="IPR036568">
    <property type="entry name" value="GGCT-like_sf"/>
</dbReference>
<gene>
    <name evidence="4" type="ORF">A2941_01760</name>
</gene>
<proteinExistence type="predicted"/>
<dbReference type="InterPro" id="IPR045038">
    <property type="entry name" value="AIG2-like"/>
</dbReference>
<reference evidence="4 5" key="1">
    <citation type="journal article" date="2016" name="Nat. Commun.">
        <title>Thousands of microbial genomes shed light on interconnected biogeochemical processes in an aquifer system.</title>
        <authorList>
            <person name="Anantharaman K."/>
            <person name="Brown C.T."/>
            <person name="Hug L.A."/>
            <person name="Sharon I."/>
            <person name="Castelle C.J."/>
            <person name="Probst A.J."/>
            <person name="Thomas B.C."/>
            <person name="Singh A."/>
            <person name="Wilkins M.J."/>
            <person name="Karaoz U."/>
            <person name="Brodie E.L."/>
            <person name="Williams K.H."/>
            <person name="Hubbard S.S."/>
            <person name="Banfield J.F."/>
        </authorList>
    </citation>
    <scope>NUCLEOTIDE SEQUENCE [LARGE SCALE GENOMIC DNA]</scope>
</reference>
<comment type="caution">
    <text evidence="4">The sequence shown here is derived from an EMBL/GenBank/DDBJ whole genome shotgun (WGS) entry which is preliminary data.</text>
</comment>
<organism evidence="4 5">
    <name type="scientific">Candidatus Yanofskybacteria bacterium RIFCSPLOWO2_01_FULL_49_17</name>
    <dbReference type="NCBI Taxonomy" id="1802700"/>
    <lineage>
        <taxon>Bacteria</taxon>
        <taxon>Candidatus Yanofskyibacteriota</taxon>
    </lineage>
</organism>
<evidence type="ECO:0000256" key="2">
    <source>
        <dbReference type="ARBA" id="ARBA00030602"/>
    </source>
</evidence>
<name>A0A1F8GQP3_9BACT</name>
<dbReference type="Pfam" id="PF06094">
    <property type="entry name" value="GGACT"/>
    <property type="match status" value="1"/>
</dbReference>